<keyword evidence="2" id="KW-0812">Transmembrane</keyword>
<sequence length="195" mass="21251">MHDIAEAAGQTGWKAWAYPVSVDLLLVAAWRGMRTVRRDGNAWLWFLVAMAASLSANIMTSGVMDLTEPPNSLRVIVAGWPAVAFLGGTLLVHSRPTSGEECEAPAEMPQAAASEPPAPPVEEERRSARKSLTGPFWCHTRTLLRRWASRRGPSAGGRSTGTSEGIRGRHRPRSAWTWPSARLIKAVDSSAREEN</sequence>
<evidence type="ECO:0000256" key="2">
    <source>
        <dbReference type="SAM" id="Phobius"/>
    </source>
</evidence>
<comment type="caution">
    <text evidence="3">The sequence shown here is derived from an EMBL/GenBank/DDBJ whole genome shotgun (WGS) entry which is preliminary data.</text>
</comment>
<feature type="transmembrane region" description="Helical" evidence="2">
    <location>
        <begin position="72"/>
        <end position="92"/>
    </location>
</feature>
<feature type="region of interest" description="Disordered" evidence="1">
    <location>
        <begin position="148"/>
        <end position="174"/>
    </location>
</feature>
<dbReference type="Proteomes" id="UP000634229">
    <property type="component" value="Unassembled WGS sequence"/>
</dbReference>
<keyword evidence="4" id="KW-1185">Reference proteome</keyword>
<feature type="region of interest" description="Disordered" evidence="1">
    <location>
        <begin position="96"/>
        <end position="130"/>
    </location>
</feature>
<evidence type="ECO:0000313" key="3">
    <source>
        <dbReference type="EMBL" id="MBL1096707.1"/>
    </source>
</evidence>
<proteinExistence type="predicted"/>
<keyword evidence="2" id="KW-0472">Membrane</keyword>
<dbReference type="InterPro" id="IPR021235">
    <property type="entry name" value="DUF2637"/>
</dbReference>
<protein>
    <submittedName>
        <fullName evidence="3">DUF2637 domain-containing protein</fullName>
    </submittedName>
</protein>
<feature type="compositionally biased region" description="Low complexity" evidence="1">
    <location>
        <begin position="105"/>
        <end position="115"/>
    </location>
</feature>
<name>A0ABS1N9E3_9ACTN</name>
<keyword evidence="2" id="KW-1133">Transmembrane helix</keyword>
<accession>A0ABS1N9E3</accession>
<dbReference type="Pfam" id="PF10935">
    <property type="entry name" value="DUF2637"/>
    <property type="match status" value="1"/>
</dbReference>
<feature type="transmembrane region" description="Helical" evidence="2">
    <location>
        <begin position="42"/>
        <end position="60"/>
    </location>
</feature>
<dbReference type="EMBL" id="JAERRF010000004">
    <property type="protein sequence ID" value="MBL1096707.1"/>
    <property type="molecule type" value="Genomic_DNA"/>
</dbReference>
<evidence type="ECO:0000313" key="4">
    <source>
        <dbReference type="Proteomes" id="UP000634229"/>
    </source>
</evidence>
<organism evidence="3 4">
    <name type="scientific">Streptomyces coffeae</name>
    <dbReference type="NCBI Taxonomy" id="621382"/>
    <lineage>
        <taxon>Bacteria</taxon>
        <taxon>Bacillati</taxon>
        <taxon>Actinomycetota</taxon>
        <taxon>Actinomycetes</taxon>
        <taxon>Kitasatosporales</taxon>
        <taxon>Streptomycetaceae</taxon>
        <taxon>Streptomyces</taxon>
    </lineage>
</organism>
<reference evidence="3 4" key="1">
    <citation type="submission" date="2021-01" db="EMBL/GenBank/DDBJ databases">
        <title>WGS of actinomycetes isolated from Thailand.</title>
        <authorList>
            <person name="Thawai C."/>
        </authorList>
    </citation>
    <scope>NUCLEOTIDE SEQUENCE [LARGE SCALE GENOMIC DNA]</scope>
    <source>
        <strain evidence="3 4">CA1R205</strain>
    </source>
</reference>
<gene>
    <name evidence="3" type="ORF">JK363_08530</name>
</gene>
<evidence type="ECO:0000256" key="1">
    <source>
        <dbReference type="SAM" id="MobiDB-lite"/>
    </source>
</evidence>